<feature type="compositionally biased region" description="Basic and acidic residues" evidence="2">
    <location>
        <begin position="221"/>
        <end position="231"/>
    </location>
</feature>
<dbReference type="RefSeq" id="XP_008024371.1">
    <property type="nucleotide sequence ID" value="XM_008026180.1"/>
</dbReference>
<evidence type="ECO:0000256" key="1">
    <source>
        <dbReference type="SAM" id="Coils"/>
    </source>
</evidence>
<dbReference type="GeneID" id="19404432"/>
<sequence>MSEESKNHTASVPQQYNNAWPYNALVTRYIDLYTEYLTIRRHIDRASLAYPFERERTIHNLVNTRARLEHENQLLRRQNQDLKTTNETNRSINKSLRCRYKDTQETLCAILEAQTEGVEGEAQRYQEEVVRLREENRDLRKRVKRWTRWGDVNAQDLTRMWDEEKKAKKRLDKMQEEVERLRCHNGGRVVGDYRRAEGTGDGEVQSAGEEGADAVETCSVHQEESHRIVNG</sequence>
<reference evidence="3 4" key="1">
    <citation type="journal article" date="2012" name="PLoS Pathog.">
        <title>Diverse lifestyles and strategies of plant pathogenesis encoded in the genomes of eighteen Dothideomycetes fungi.</title>
        <authorList>
            <person name="Ohm R.A."/>
            <person name="Feau N."/>
            <person name="Henrissat B."/>
            <person name="Schoch C.L."/>
            <person name="Horwitz B.A."/>
            <person name="Barry K.W."/>
            <person name="Condon B.J."/>
            <person name="Copeland A.C."/>
            <person name="Dhillon B."/>
            <person name="Glaser F."/>
            <person name="Hesse C.N."/>
            <person name="Kosti I."/>
            <person name="LaButti K."/>
            <person name="Lindquist E.A."/>
            <person name="Lucas S."/>
            <person name="Salamov A.A."/>
            <person name="Bradshaw R.E."/>
            <person name="Ciuffetti L."/>
            <person name="Hamelin R.C."/>
            <person name="Kema G.H.J."/>
            <person name="Lawrence C."/>
            <person name="Scott J.A."/>
            <person name="Spatafora J.W."/>
            <person name="Turgeon B.G."/>
            <person name="de Wit P.J.G.M."/>
            <person name="Zhong S."/>
            <person name="Goodwin S.B."/>
            <person name="Grigoriev I.V."/>
        </authorList>
    </citation>
    <scope>NUCLEOTIDE SEQUENCE [LARGE SCALE GENOMIC DNA]</scope>
    <source>
        <strain evidence="4">28A</strain>
    </source>
</reference>
<proteinExistence type="predicted"/>
<dbReference type="OrthoDB" id="3685768at2759"/>
<evidence type="ECO:0000313" key="3">
    <source>
        <dbReference type="EMBL" id="EOA87891.1"/>
    </source>
</evidence>
<evidence type="ECO:0000256" key="2">
    <source>
        <dbReference type="SAM" id="MobiDB-lite"/>
    </source>
</evidence>
<dbReference type="EMBL" id="KB908559">
    <property type="protein sequence ID" value="EOA87891.1"/>
    <property type="molecule type" value="Genomic_DNA"/>
</dbReference>
<organism evidence="3 4">
    <name type="scientific">Exserohilum turcicum (strain 28A)</name>
    <name type="common">Northern leaf blight fungus</name>
    <name type="synonym">Setosphaeria turcica</name>
    <dbReference type="NCBI Taxonomy" id="671987"/>
    <lineage>
        <taxon>Eukaryota</taxon>
        <taxon>Fungi</taxon>
        <taxon>Dikarya</taxon>
        <taxon>Ascomycota</taxon>
        <taxon>Pezizomycotina</taxon>
        <taxon>Dothideomycetes</taxon>
        <taxon>Pleosporomycetidae</taxon>
        <taxon>Pleosporales</taxon>
        <taxon>Pleosporineae</taxon>
        <taxon>Pleosporaceae</taxon>
        <taxon>Exserohilum</taxon>
    </lineage>
</organism>
<feature type="coiled-coil region" evidence="1">
    <location>
        <begin position="58"/>
        <end position="184"/>
    </location>
</feature>
<feature type="region of interest" description="Disordered" evidence="2">
    <location>
        <begin position="194"/>
        <end position="231"/>
    </location>
</feature>
<accession>R0ITB0</accession>
<gene>
    <name evidence="3" type="ORF">SETTUDRAFT_39020</name>
</gene>
<dbReference type="Proteomes" id="UP000016935">
    <property type="component" value="Unassembled WGS sequence"/>
</dbReference>
<dbReference type="HOGENOM" id="CLU_1200442_0_0_1"/>
<reference evidence="3 4" key="2">
    <citation type="journal article" date="2013" name="PLoS Genet.">
        <title>Comparative genome structure, secondary metabolite, and effector coding capacity across Cochliobolus pathogens.</title>
        <authorList>
            <person name="Condon B.J."/>
            <person name="Leng Y."/>
            <person name="Wu D."/>
            <person name="Bushley K.E."/>
            <person name="Ohm R.A."/>
            <person name="Otillar R."/>
            <person name="Martin J."/>
            <person name="Schackwitz W."/>
            <person name="Grimwood J."/>
            <person name="MohdZainudin N."/>
            <person name="Xue C."/>
            <person name="Wang R."/>
            <person name="Manning V.A."/>
            <person name="Dhillon B."/>
            <person name="Tu Z.J."/>
            <person name="Steffenson B.J."/>
            <person name="Salamov A."/>
            <person name="Sun H."/>
            <person name="Lowry S."/>
            <person name="LaButti K."/>
            <person name="Han J."/>
            <person name="Copeland A."/>
            <person name="Lindquist E."/>
            <person name="Barry K."/>
            <person name="Schmutz J."/>
            <person name="Baker S.E."/>
            <person name="Ciuffetti L.M."/>
            <person name="Grigoriev I.V."/>
            <person name="Zhong S."/>
            <person name="Turgeon B.G."/>
        </authorList>
    </citation>
    <scope>NUCLEOTIDE SEQUENCE [LARGE SCALE GENOMIC DNA]</scope>
    <source>
        <strain evidence="4">28A</strain>
    </source>
</reference>
<name>R0ITB0_EXST2</name>
<evidence type="ECO:0000313" key="4">
    <source>
        <dbReference type="Proteomes" id="UP000016935"/>
    </source>
</evidence>
<keyword evidence="1" id="KW-0175">Coiled coil</keyword>
<keyword evidence="4" id="KW-1185">Reference proteome</keyword>
<protein>
    <submittedName>
        <fullName evidence="3">Uncharacterized protein</fullName>
    </submittedName>
</protein>
<dbReference type="AlphaFoldDB" id="R0ITB0"/>